<dbReference type="GO" id="GO:0071949">
    <property type="term" value="F:FAD binding"/>
    <property type="evidence" value="ECO:0007669"/>
    <property type="project" value="InterPro"/>
</dbReference>
<gene>
    <name evidence="4" type="ORF">F4559_005162</name>
</gene>
<dbReference type="AlphaFoldDB" id="A0A7W7WYK2"/>
<dbReference type="GO" id="GO:0004497">
    <property type="term" value="F:monooxygenase activity"/>
    <property type="evidence" value="ECO:0007669"/>
    <property type="project" value="UniProtKB-KW"/>
</dbReference>
<evidence type="ECO:0000313" key="5">
    <source>
        <dbReference type="Proteomes" id="UP000542674"/>
    </source>
</evidence>
<dbReference type="Proteomes" id="UP000542674">
    <property type="component" value="Unassembled WGS sequence"/>
</dbReference>
<protein>
    <submittedName>
        <fullName evidence="4">2-polyprenyl-6-methoxyphenol hydroxylase-like FAD-dependent oxidoreductase</fullName>
    </submittedName>
</protein>
<dbReference type="InterPro" id="IPR050493">
    <property type="entry name" value="FAD-dep_Monooxygenase_BioMet"/>
</dbReference>
<dbReference type="RefSeq" id="WP_184672797.1">
    <property type="nucleotide sequence ID" value="NZ_BAABAI010000049.1"/>
</dbReference>
<evidence type="ECO:0000256" key="2">
    <source>
        <dbReference type="ARBA" id="ARBA00023033"/>
    </source>
</evidence>
<dbReference type="PANTHER" id="PTHR13789">
    <property type="entry name" value="MONOOXYGENASE"/>
    <property type="match status" value="1"/>
</dbReference>
<evidence type="ECO:0000256" key="1">
    <source>
        <dbReference type="ARBA" id="ARBA00023002"/>
    </source>
</evidence>
<dbReference type="InterPro" id="IPR002938">
    <property type="entry name" value="FAD-bd"/>
</dbReference>
<sequence>MRAAVVGGGLGGVAAAVALRRIGWDVVVLERAAEFGEVGAGIGVMPNALRALDLLDLSSEVRSVGTPRVAGAVLDPRGRRLTHVDAVHQDQVVAVHRADLHRVLRSALPAECLVTSTEVTSTADLDADLVVAADGIHSRIRAELFPTFPRPVYSGATAWRSVTSAVFPADLMISQTLGSGTEFGVLPLGDGRVCWYAATVAAAGHAVEDDLAEVKRLVGAWHDPIPAVLDATPPGTILRHDVHELKAELPTFVRGNVALLGDAAHAMTPFLGQGACMAIEDAVVLAASLREHDLPTGLAAYDKARRTRTRRIANASRAAGRFGMFVRTPIATTIRDTVMRAIPSRLAIRGMTRFTSWNPPVDSLDR</sequence>
<dbReference type="Gene3D" id="3.50.50.60">
    <property type="entry name" value="FAD/NAD(P)-binding domain"/>
    <property type="match status" value="1"/>
</dbReference>
<keyword evidence="1" id="KW-0560">Oxidoreductase</keyword>
<organism evidence="4 5">
    <name type="scientific">Saccharothrix violaceirubra</name>
    <dbReference type="NCBI Taxonomy" id="413306"/>
    <lineage>
        <taxon>Bacteria</taxon>
        <taxon>Bacillati</taxon>
        <taxon>Actinomycetota</taxon>
        <taxon>Actinomycetes</taxon>
        <taxon>Pseudonocardiales</taxon>
        <taxon>Pseudonocardiaceae</taxon>
        <taxon>Saccharothrix</taxon>
    </lineage>
</organism>
<name>A0A7W7WYK2_9PSEU</name>
<dbReference type="InterPro" id="IPR036188">
    <property type="entry name" value="FAD/NAD-bd_sf"/>
</dbReference>
<dbReference type="Pfam" id="PF01494">
    <property type="entry name" value="FAD_binding_3"/>
    <property type="match status" value="1"/>
</dbReference>
<evidence type="ECO:0000313" key="4">
    <source>
        <dbReference type="EMBL" id="MBB4967803.1"/>
    </source>
</evidence>
<keyword evidence="2" id="KW-0503">Monooxygenase</keyword>
<proteinExistence type="predicted"/>
<dbReference type="PRINTS" id="PR00420">
    <property type="entry name" value="RNGMNOXGNASE"/>
</dbReference>
<accession>A0A7W7WYK2</accession>
<keyword evidence="5" id="KW-1185">Reference proteome</keyword>
<dbReference type="SUPFAM" id="SSF51905">
    <property type="entry name" value="FAD/NAD(P)-binding domain"/>
    <property type="match status" value="1"/>
</dbReference>
<comment type="caution">
    <text evidence="4">The sequence shown here is derived from an EMBL/GenBank/DDBJ whole genome shotgun (WGS) entry which is preliminary data.</text>
</comment>
<dbReference type="EMBL" id="JACHJS010000001">
    <property type="protein sequence ID" value="MBB4967803.1"/>
    <property type="molecule type" value="Genomic_DNA"/>
</dbReference>
<reference evidence="4 5" key="1">
    <citation type="submission" date="2020-08" db="EMBL/GenBank/DDBJ databases">
        <title>Sequencing the genomes of 1000 actinobacteria strains.</title>
        <authorList>
            <person name="Klenk H.-P."/>
        </authorList>
    </citation>
    <scope>NUCLEOTIDE SEQUENCE [LARGE SCALE GENOMIC DNA]</scope>
    <source>
        <strain evidence="4 5">DSM 45084</strain>
    </source>
</reference>
<dbReference type="PANTHER" id="PTHR13789:SF309">
    <property type="entry name" value="PUTATIVE (AFU_ORTHOLOGUE AFUA_6G14510)-RELATED"/>
    <property type="match status" value="1"/>
</dbReference>
<evidence type="ECO:0000259" key="3">
    <source>
        <dbReference type="Pfam" id="PF01494"/>
    </source>
</evidence>
<feature type="domain" description="FAD-binding" evidence="3">
    <location>
        <begin position="3"/>
        <end position="314"/>
    </location>
</feature>